<feature type="non-terminal residue" evidence="2">
    <location>
        <position position="88"/>
    </location>
</feature>
<dbReference type="InterPro" id="IPR008189">
    <property type="entry name" value="rRNA_ssu_MeTfrase_I"/>
</dbReference>
<gene>
    <name evidence="2" type="ORF">UT11_C0022G0017</name>
</gene>
<sequence length="88" mass="9928">MENNLYIVATPIGNLEDMTLRAIRILKEVDLIAAEDTRHTHILLNHYQIKNRLISFREAAGRAKVDSDIDYIISEINSGKSVAYVSDA</sequence>
<dbReference type="PANTHER" id="PTHR46111:SF1">
    <property type="entry name" value="RIBOSOMAL RNA SMALL SUBUNIT METHYLTRANSFERASE I"/>
    <property type="match status" value="1"/>
</dbReference>
<dbReference type="GO" id="GO:0008168">
    <property type="term" value="F:methyltransferase activity"/>
    <property type="evidence" value="ECO:0007669"/>
    <property type="project" value="UniProtKB-KW"/>
</dbReference>
<organism evidence="2 3">
    <name type="scientific">Berkelbacteria bacterium GW2011_GWA2_38_9</name>
    <dbReference type="NCBI Taxonomy" id="1618334"/>
    <lineage>
        <taxon>Bacteria</taxon>
        <taxon>Candidatus Berkelbacteria</taxon>
    </lineage>
</organism>
<evidence type="ECO:0000313" key="2">
    <source>
        <dbReference type="EMBL" id="KKQ89614.1"/>
    </source>
</evidence>
<proteinExistence type="predicted"/>
<reference evidence="2 3" key="1">
    <citation type="journal article" date="2015" name="Nature">
        <title>rRNA introns, odd ribosomes, and small enigmatic genomes across a large radiation of phyla.</title>
        <authorList>
            <person name="Brown C.T."/>
            <person name="Hug L.A."/>
            <person name="Thomas B.C."/>
            <person name="Sharon I."/>
            <person name="Castelle C.J."/>
            <person name="Singh A."/>
            <person name="Wilkins M.J."/>
            <person name="Williams K.H."/>
            <person name="Banfield J.F."/>
        </authorList>
    </citation>
    <scope>NUCLEOTIDE SEQUENCE [LARGE SCALE GENOMIC DNA]</scope>
</reference>
<dbReference type="InterPro" id="IPR035996">
    <property type="entry name" value="4pyrrol_Methylase_sf"/>
</dbReference>
<evidence type="ECO:0000259" key="1">
    <source>
        <dbReference type="Pfam" id="PF00590"/>
    </source>
</evidence>
<feature type="domain" description="Tetrapyrrole methylase" evidence="1">
    <location>
        <begin position="5"/>
        <end position="86"/>
    </location>
</feature>
<comment type="caution">
    <text evidence="2">The sequence shown here is derived from an EMBL/GenBank/DDBJ whole genome shotgun (WGS) entry which is preliminary data.</text>
</comment>
<dbReference type="Gene3D" id="3.40.1010.10">
    <property type="entry name" value="Cobalt-precorrin-4 Transmethylase, Domain 1"/>
    <property type="match status" value="1"/>
</dbReference>
<dbReference type="PANTHER" id="PTHR46111">
    <property type="entry name" value="RIBOSOMAL RNA SMALL SUBUNIT METHYLTRANSFERASE I"/>
    <property type="match status" value="1"/>
</dbReference>
<dbReference type="EMBL" id="LBVO01000022">
    <property type="protein sequence ID" value="KKQ89614.1"/>
    <property type="molecule type" value="Genomic_DNA"/>
</dbReference>
<keyword evidence="2" id="KW-0489">Methyltransferase</keyword>
<dbReference type="SUPFAM" id="SSF53790">
    <property type="entry name" value="Tetrapyrrole methylase"/>
    <property type="match status" value="1"/>
</dbReference>
<dbReference type="GO" id="GO:0032259">
    <property type="term" value="P:methylation"/>
    <property type="evidence" value="ECO:0007669"/>
    <property type="project" value="UniProtKB-KW"/>
</dbReference>
<protein>
    <submittedName>
        <fullName evidence="2">Ribosomal RNA small subunit methyltransferase I</fullName>
    </submittedName>
</protein>
<accession>A0A0G0NUU9</accession>
<name>A0A0G0NUU9_9BACT</name>
<dbReference type="InterPro" id="IPR014777">
    <property type="entry name" value="4pyrrole_Mease_sub1"/>
</dbReference>
<dbReference type="Proteomes" id="UP000033934">
    <property type="component" value="Unassembled WGS sequence"/>
</dbReference>
<dbReference type="AlphaFoldDB" id="A0A0G0NUU9"/>
<dbReference type="InterPro" id="IPR000878">
    <property type="entry name" value="4pyrrol_Mease"/>
</dbReference>
<dbReference type="Pfam" id="PF00590">
    <property type="entry name" value="TP_methylase"/>
    <property type="match status" value="1"/>
</dbReference>
<evidence type="ECO:0000313" key="3">
    <source>
        <dbReference type="Proteomes" id="UP000033934"/>
    </source>
</evidence>
<keyword evidence="2" id="KW-0808">Transferase</keyword>